<feature type="domain" description="Fatty acid hydroxylase" evidence="6">
    <location>
        <begin position="129"/>
        <end position="189"/>
    </location>
</feature>
<name>A0AAD6II02_PENCN</name>
<evidence type="ECO:0000313" key="7">
    <source>
        <dbReference type="EMBL" id="KAJ6050913.1"/>
    </source>
</evidence>
<dbReference type="InterPro" id="IPR006694">
    <property type="entry name" value="Fatty_acid_hydroxylase"/>
</dbReference>
<comment type="subcellular location">
    <subcellularLocation>
        <location evidence="1">Membrane</location>
    </subcellularLocation>
</comment>
<protein>
    <recommendedName>
        <fullName evidence="6">Fatty acid hydroxylase domain-containing protein</fullName>
    </recommendedName>
</protein>
<dbReference type="GO" id="GO:0016020">
    <property type="term" value="C:membrane"/>
    <property type="evidence" value="ECO:0007669"/>
    <property type="project" value="UniProtKB-SubCell"/>
</dbReference>
<evidence type="ECO:0000256" key="2">
    <source>
        <dbReference type="ARBA" id="ARBA00022692"/>
    </source>
</evidence>
<sequence>MIRDISEDSSMVAPAGEQSFQNSAEFEADKISSEYSTRTLGAILLYSTAFQLINIHQFHVFRRMGHIHGFFDGYRHARDSVPDVGIAQVASFLIFATIRPIFTVSLAYHTSHAPISMRFAWLPLEIGIYGIILDFWYYWYHRLLHDVGLLWKYHRTHHLTTHPNPLLTTYGDFGQEVFDIVVIPLMTYFTMKVMG</sequence>
<keyword evidence="2 5" id="KW-0812">Transmembrane</keyword>
<evidence type="ECO:0000313" key="8">
    <source>
        <dbReference type="Proteomes" id="UP001219568"/>
    </source>
</evidence>
<dbReference type="EMBL" id="JAQJZL010000002">
    <property type="protein sequence ID" value="KAJ6050913.1"/>
    <property type="molecule type" value="Genomic_DNA"/>
</dbReference>
<reference evidence="7" key="2">
    <citation type="submission" date="2023-01" db="EMBL/GenBank/DDBJ databases">
        <authorList>
            <person name="Petersen C."/>
        </authorList>
    </citation>
    <scope>NUCLEOTIDE SEQUENCE</scope>
    <source>
        <strain evidence="7">IBT 15450</strain>
    </source>
</reference>
<evidence type="ECO:0000259" key="6">
    <source>
        <dbReference type="Pfam" id="PF04116"/>
    </source>
</evidence>
<feature type="transmembrane region" description="Helical" evidence="5">
    <location>
        <begin position="86"/>
        <end position="108"/>
    </location>
</feature>
<dbReference type="InterPro" id="IPR050307">
    <property type="entry name" value="Sterol_Desaturase_Related"/>
</dbReference>
<reference evidence="7" key="1">
    <citation type="journal article" date="2023" name="IMA Fungus">
        <title>Comparative genomic study of the Penicillium genus elucidates a diverse pangenome and 15 lateral gene transfer events.</title>
        <authorList>
            <person name="Petersen C."/>
            <person name="Sorensen T."/>
            <person name="Nielsen M.R."/>
            <person name="Sondergaard T.E."/>
            <person name="Sorensen J.L."/>
            <person name="Fitzpatrick D.A."/>
            <person name="Frisvad J.C."/>
            <person name="Nielsen K.L."/>
        </authorList>
    </citation>
    <scope>NUCLEOTIDE SEQUENCE</scope>
    <source>
        <strain evidence="7">IBT 15450</strain>
    </source>
</reference>
<dbReference type="GO" id="GO:0016491">
    <property type="term" value="F:oxidoreductase activity"/>
    <property type="evidence" value="ECO:0007669"/>
    <property type="project" value="InterPro"/>
</dbReference>
<evidence type="ECO:0000256" key="5">
    <source>
        <dbReference type="SAM" id="Phobius"/>
    </source>
</evidence>
<dbReference type="GO" id="GO:0008610">
    <property type="term" value="P:lipid biosynthetic process"/>
    <property type="evidence" value="ECO:0007669"/>
    <property type="project" value="InterPro"/>
</dbReference>
<dbReference type="GO" id="GO:0005506">
    <property type="term" value="F:iron ion binding"/>
    <property type="evidence" value="ECO:0007669"/>
    <property type="project" value="InterPro"/>
</dbReference>
<keyword evidence="3 5" id="KW-1133">Transmembrane helix</keyword>
<gene>
    <name evidence="7" type="ORF">N7460_001447</name>
</gene>
<accession>A0AAD6II02</accession>
<dbReference type="Pfam" id="PF04116">
    <property type="entry name" value="FA_hydroxylase"/>
    <property type="match status" value="1"/>
</dbReference>
<dbReference type="PANTHER" id="PTHR11863">
    <property type="entry name" value="STEROL DESATURASE"/>
    <property type="match status" value="1"/>
</dbReference>
<feature type="transmembrane region" description="Helical" evidence="5">
    <location>
        <begin position="120"/>
        <end position="140"/>
    </location>
</feature>
<evidence type="ECO:0000256" key="4">
    <source>
        <dbReference type="ARBA" id="ARBA00023136"/>
    </source>
</evidence>
<dbReference type="AlphaFoldDB" id="A0AAD6II02"/>
<keyword evidence="4 5" id="KW-0472">Membrane</keyword>
<organism evidence="7 8">
    <name type="scientific">Penicillium canescens</name>
    <dbReference type="NCBI Taxonomy" id="5083"/>
    <lineage>
        <taxon>Eukaryota</taxon>
        <taxon>Fungi</taxon>
        <taxon>Dikarya</taxon>
        <taxon>Ascomycota</taxon>
        <taxon>Pezizomycotina</taxon>
        <taxon>Eurotiomycetes</taxon>
        <taxon>Eurotiomycetidae</taxon>
        <taxon>Eurotiales</taxon>
        <taxon>Aspergillaceae</taxon>
        <taxon>Penicillium</taxon>
    </lineage>
</organism>
<proteinExistence type="predicted"/>
<evidence type="ECO:0000256" key="3">
    <source>
        <dbReference type="ARBA" id="ARBA00022989"/>
    </source>
</evidence>
<comment type="caution">
    <text evidence="7">The sequence shown here is derived from an EMBL/GenBank/DDBJ whole genome shotgun (WGS) entry which is preliminary data.</text>
</comment>
<dbReference type="Proteomes" id="UP001219568">
    <property type="component" value="Unassembled WGS sequence"/>
</dbReference>
<evidence type="ECO:0000256" key="1">
    <source>
        <dbReference type="ARBA" id="ARBA00004370"/>
    </source>
</evidence>
<keyword evidence="8" id="KW-1185">Reference proteome</keyword>